<name>A0ABN2SBC3_9ACTN</name>
<feature type="transmembrane region" description="Helical" evidence="1">
    <location>
        <begin position="25"/>
        <end position="44"/>
    </location>
</feature>
<dbReference type="EMBL" id="BAAAQM010000031">
    <property type="protein sequence ID" value="GAA1983618.1"/>
    <property type="molecule type" value="Genomic_DNA"/>
</dbReference>
<gene>
    <name evidence="2" type="ORF">GCM10009838_51770</name>
</gene>
<keyword evidence="3" id="KW-1185">Reference proteome</keyword>
<keyword evidence="1" id="KW-1133">Transmembrane helix</keyword>
<keyword evidence="1" id="KW-0812">Transmembrane</keyword>
<organism evidence="2 3">
    <name type="scientific">Catenulispora subtropica</name>
    <dbReference type="NCBI Taxonomy" id="450798"/>
    <lineage>
        <taxon>Bacteria</taxon>
        <taxon>Bacillati</taxon>
        <taxon>Actinomycetota</taxon>
        <taxon>Actinomycetes</taxon>
        <taxon>Catenulisporales</taxon>
        <taxon>Catenulisporaceae</taxon>
        <taxon>Catenulispora</taxon>
    </lineage>
</organism>
<evidence type="ECO:0008006" key="4">
    <source>
        <dbReference type="Google" id="ProtNLM"/>
    </source>
</evidence>
<evidence type="ECO:0000313" key="3">
    <source>
        <dbReference type="Proteomes" id="UP001499854"/>
    </source>
</evidence>
<proteinExistence type="predicted"/>
<protein>
    <recommendedName>
        <fullName evidence="4">DUF2207 domain-containing protein</fullName>
    </recommendedName>
</protein>
<evidence type="ECO:0000256" key="1">
    <source>
        <dbReference type="SAM" id="Phobius"/>
    </source>
</evidence>
<evidence type="ECO:0000313" key="2">
    <source>
        <dbReference type="EMBL" id="GAA1983618.1"/>
    </source>
</evidence>
<dbReference type="RefSeq" id="WP_344659701.1">
    <property type="nucleotide sequence ID" value="NZ_BAAAQM010000031.1"/>
</dbReference>
<reference evidence="2 3" key="1">
    <citation type="journal article" date="2019" name="Int. J. Syst. Evol. Microbiol.">
        <title>The Global Catalogue of Microorganisms (GCM) 10K type strain sequencing project: providing services to taxonomists for standard genome sequencing and annotation.</title>
        <authorList>
            <consortium name="The Broad Institute Genomics Platform"/>
            <consortium name="The Broad Institute Genome Sequencing Center for Infectious Disease"/>
            <person name="Wu L."/>
            <person name="Ma J."/>
        </authorList>
    </citation>
    <scope>NUCLEOTIDE SEQUENCE [LARGE SCALE GENOMIC DNA]</scope>
    <source>
        <strain evidence="2 3">JCM 16013</strain>
    </source>
</reference>
<accession>A0ABN2SBC3</accession>
<dbReference type="Proteomes" id="UP001499854">
    <property type="component" value="Unassembled WGS sequence"/>
</dbReference>
<sequence length="54" mass="5905">MVLFLVVILAAVVLGIIGAVANGLFYLLLIGCLLVVADLVYGVVRLRRPRVRQR</sequence>
<keyword evidence="1" id="KW-0472">Membrane</keyword>
<comment type="caution">
    <text evidence="2">The sequence shown here is derived from an EMBL/GenBank/DDBJ whole genome shotgun (WGS) entry which is preliminary data.</text>
</comment>